<feature type="transmembrane region" description="Helical" evidence="6">
    <location>
        <begin position="51"/>
        <end position="74"/>
    </location>
</feature>
<comment type="caution">
    <text evidence="7">The sequence shown here is derived from an EMBL/GenBank/DDBJ whole genome shotgun (WGS) entry which is preliminary data.</text>
</comment>
<sequence length="338" mass="36524">MPQVVSTVQRSIERVTDAIKAVLRAARARWPWFDHWGRAYERYQDRRGDRLAAALTSYGFLSFFPLLALAYSLLGYLVGISDEARGYFIEAIDSILPGLSAPLQVDRIVQSKTTAGVIGLVGLLLTGLGWVATLRESLRTIWGKEPQAEGNFVLLKIYDVSVLLFLGAILMASVAVSSLASQATHTVLGWLGLEDVTGAGTVLWLLSMGVAVAFDTLIFLTLFSRLSGTRAPWRRILKGALFGGVGFEALKQVATLLLARTTSNPVYASFAVLVGLMVWINIVSRFVLWTAAWTATRSAILRADGTRDAAADADCADEAVREITGLTAERRDGAAAAS</sequence>
<evidence type="ECO:0000256" key="6">
    <source>
        <dbReference type="SAM" id="Phobius"/>
    </source>
</evidence>
<accession>A0ABS7G2L0</accession>
<name>A0ABS7G2L0_9ACTN</name>
<dbReference type="Proteomes" id="UP000774570">
    <property type="component" value="Unassembled WGS sequence"/>
</dbReference>
<evidence type="ECO:0000256" key="1">
    <source>
        <dbReference type="ARBA" id="ARBA00004651"/>
    </source>
</evidence>
<keyword evidence="5 6" id="KW-0472">Membrane</keyword>
<reference evidence="7 8" key="1">
    <citation type="submission" date="2021-07" db="EMBL/GenBank/DDBJ databases">
        <title>Actinomadura sp. PM05-2 isolated from lichen.</title>
        <authorList>
            <person name="Somphong A."/>
            <person name="Phongsopitanun W."/>
            <person name="Tanasupawat S."/>
            <person name="Peongsungnone V."/>
        </authorList>
    </citation>
    <scope>NUCLEOTIDE SEQUENCE [LARGE SCALE GENOMIC DNA]</scope>
    <source>
        <strain evidence="7 8">PM05-2</strain>
    </source>
</reference>
<protein>
    <submittedName>
        <fullName evidence="7">YihY/virulence factor BrkB family protein</fullName>
    </submittedName>
</protein>
<feature type="transmembrane region" description="Helical" evidence="6">
    <location>
        <begin position="153"/>
        <end position="181"/>
    </location>
</feature>
<comment type="subcellular location">
    <subcellularLocation>
        <location evidence="1">Cell membrane</location>
        <topology evidence="1">Multi-pass membrane protein</topology>
    </subcellularLocation>
</comment>
<feature type="transmembrane region" description="Helical" evidence="6">
    <location>
        <begin position="113"/>
        <end position="132"/>
    </location>
</feature>
<dbReference type="Pfam" id="PF03631">
    <property type="entry name" value="Virul_fac_BrkB"/>
    <property type="match status" value="1"/>
</dbReference>
<evidence type="ECO:0000256" key="2">
    <source>
        <dbReference type="ARBA" id="ARBA00022475"/>
    </source>
</evidence>
<keyword evidence="3 6" id="KW-0812">Transmembrane</keyword>
<evidence type="ECO:0000256" key="3">
    <source>
        <dbReference type="ARBA" id="ARBA00022692"/>
    </source>
</evidence>
<keyword evidence="4 6" id="KW-1133">Transmembrane helix</keyword>
<keyword evidence="2" id="KW-1003">Cell membrane</keyword>
<evidence type="ECO:0000313" key="8">
    <source>
        <dbReference type="Proteomes" id="UP000774570"/>
    </source>
</evidence>
<feature type="transmembrane region" description="Helical" evidence="6">
    <location>
        <begin position="266"/>
        <end position="288"/>
    </location>
</feature>
<feature type="transmembrane region" description="Helical" evidence="6">
    <location>
        <begin position="236"/>
        <end position="254"/>
    </location>
</feature>
<evidence type="ECO:0000256" key="5">
    <source>
        <dbReference type="ARBA" id="ARBA00023136"/>
    </source>
</evidence>
<evidence type="ECO:0000256" key="4">
    <source>
        <dbReference type="ARBA" id="ARBA00022989"/>
    </source>
</evidence>
<proteinExistence type="predicted"/>
<dbReference type="PIRSF" id="PIRSF035875">
    <property type="entry name" value="RNase_BN"/>
    <property type="match status" value="1"/>
</dbReference>
<keyword evidence="8" id="KW-1185">Reference proteome</keyword>
<gene>
    <name evidence="7" type="ORF">K1Y72_31425</name>
</gene>
<dbReference type="PANTHER" id="PTHR30213">
    <property type="entry name" value="INNER MEMBRANE PROTEIN YHJD"/>
    <property type="match status" value="1"/>
</dbReference>
<feature type="transmembrane region" description="Helical" evidence="6">
    <location>
        <begin position="201"/>
        <end position="224"/>
    </location>
</feature>
<dbReference type="EMBL" id="JAIBOA010000028">
    <property type="protein sequence ID" value="MBW8486917.1"/>
    <property type="molecule type" value="Genomic_DNA"/>
</dbReference>
<evidence type="ECO:0000313" key="7">
    <source>
        <dbReference type="EMBL" id="MBW8486917.1"/>
    </source>
</evidence>
<dbReference type="InterPro" id="IPR017039">
    <property type="entry name" value="Virul_fac_BrkB"/>
</dbReference>
<dbReference type="RefSeq" id="WP_220170156.1">
    <property type="nucleotide sequence ID" value="NZ_JAIBOA010000028.1"/>
</dbReference>
<organism evidence="7 8">
    <name type="scientific">Actinomadura parmotrematis</name>
    <dbReference type="NCBI Taxonomy" id="2864039"/>
    <lineage>
        <taxon>Bacteria</taxon>
        <taxon>Bacillati</taxon>
        <taxon>Actinomycetota</taxon>
        <taxon>Actinomycetes</taxon>
        <taxon>Streptosporangiales</taxon>
        <taxon>Thermomonosporaceae</taxon>
        <taxon>Actinomadura</taxon>
    </lineage>
</organism>
<dbReference type="PANTHER" id="PTHR30213:SF1">
    <property type="entry name" value="INNER MEMBRANE PROTEIN YHJD"/>
    <property type="match status" value="1"/>
</dbReference>